<dbReference type="InterPro" id="IPR057136">
    <property type="entry name" value="At2g35280_TPR_dom"/>
</dbReference>
<dbReference type="EMBL" id="LS974619">
    <property type="protein sequence ID" value="CAG7884117.1"/>
    <property type="molecule type" value="Genomic_DNA"/>
</dbReference>
<dbReference type="Gramene" id="A03p54600.2_BraZ1">
    <property type="protein sequence ID" value="A03p54600.2_BraZ1.CDS"/>
    <property type="gene ID" value="A03g54600.2_BraZ1"/>
</dbReference>
<evidence type="ECO:0000313" key="3">
    <source>
        <dbReference type="Proteomes" id="UP000694005"/>
    </source>
</evidence>
<dbReference type="Proteomes" id="UP000694005">
    <property type="component" value="Chromosome A03"/>
</dbReference>
<feature type="non-terminal residue" evidence="2">
    <location>
        <position position="1"/>
    </location>
</feature>
<reference evidence="2 3" key="1">
    <citation type="submission" date="2021-07" db="EMBL/GenBank/DDBJ databases">
        <authorList>
            <consortium name="Genoscope - CEA"/>
            <person name="William W."/>
        </authorList>
    </citation>
    <scope>NUCLEOTIDE SEQUENCE [LARGE SCALE GENOMIC DNA]</scope>
</reference>
<sequence length="68" mass="7584">MMNICVSAGNLEVHYLRGMQEYFQNENIAAGLALLQIAAQEEIRTSGNHYWIHLDGEKTKHGPTLAGQ</sequence>
<organism evidence="2 3">
    <name type="scientific">Brassica campestris</name>
    <name type="common">Field mustard</name>
    <dbReference type="NCBI Taxonomy" id="3711"/>
    <lineage>
        <taxon>Eukaryota</taxon>
        <taxon>Viridiplantae</taxon>
        <taxon>Streptophyta</taxon>
        <taxon>Embryophyta</taxon>
        <taxon>Tracheophyta</taxon>
        <taxon>Spermatophyta</taxon>
        <taxon>Magnoliopsida</taxon>
        <taxon>eudicotyledons</taxon>
        <taxon>Gunneridae</taxon>
        <taxon>Pentapetalae</taxon>
        <taxon>rosids</taxon>
        <taxon>malvids</taxon>
        <taxon>Brassicales</taxon>
        <taxon>Brassicaceae</taxon>
        <taxon>Brassiceae</taxon>
        <taxon>Brassica</taxon>
    </lineage>
</organism>
<proteinExistence type="predicted"/>
<accession>A0A8D9GNX8</accession>
<gene>
    <name evidence="2" type="ORF">BRAPAZ1V2_A03P54600.2</name>
</gene>
<protein>
    <recommendedName>
        <fullName evidence="1">At2g35280-like TPR domain-containing protein</fullName>
    </recommendedName>
</protein>
<evidence type="ECO:0000259" key="1">
    <source>
        <dbReference type="Pfam" id="PF23310"/>
    </source>
</evidence>
<name>A0A8D9GNX8_BRACM</name>
<evidence type="ECO:0000313" key="2">
    <source>
        <dbReference type="EMBL" id="CAG7884117.1"/>
    </source>
</evidence>
<dbReference type="Pfam" id="PF23310">
    <property type="entry name" value="TPR_27"/>
    <property type="match status" value="1"/>
</dbReference>
<dbReference type="AlphaFoldDB" id="A0A8D9GNX8"/>
<feature type="domain" description="At2g35280-like TPR" evidence="1">
    <location>
        <begin position="2"/>
        <end position="42"/>
    </location>
</feature>